<dbReference type="HOGENOM" id="CLU_091694_1_1_10"/>
<dbReference type="Proteomes" id="UP000008514">
    <property type="component" value="Chromosome"/>
</dbReference>
<protein>
    <submittedName>
        <fullName evidence="2">Uncharacterized protein</fullName>
    </submittedName>
</protein>
<dbReference type="KEGG" id="ptq:P700755_000370"/>
<evidence type="ECO:0000313" key="2">
    <source>
        <dbReference type="EMBL" id="AFU67399.1"/>
    </source>
</evidence>
<keyword evidence="1" id="KW-0472">Membrane</keyword>
<name>K4IAD9_PSYTT</name>
<dbReference type="OrthoDB" id="821805at2"/>
<dbReference type="RefSeq" id="WP_015023017.1">
    <property type="nucleotide sequence ID" value="NC_018721.1"/>
</dbReference>
<reference evidence="2" key="2">
    <citation type="submission" date="2012-09" db="EMBL/GenBank/DDBJ databases">
        <title>The complete sequence of Psychroflexus torquis an extreme psychrophile from sea-ice that is stimulated by light.</title>
        <authorList>
            <person name="Feng S."/>
            <person name="Powell S.M."/>
            <person name="Bowman J.P."/>
        </authorList>
    </citation>
    <scope>NUCLEOTIDE SEQUENCE [LARGE SCALE GENOMIC DNA]</scope>
    <source>
        <strain evidence="2">ATCC 700755</strain>
    </source>
</reference>
<dbReference type="EMBL" id="CP003879">
    <property type="protein sequence ID" value="AFU67399.1"/>
    <property type="molecule type" value="Genomic_DNA"/>
</dbReference>
<organism evidence="2 3">
    <name type="scientific">Psychroflexus torquis (strain ATCC 700755 / CIP 106069 / ACAM 623)</name>
    <dbReference type="NCBI Taxonomy" id="313595"/>
    <lineage>
        <taxon>Bacteria</taxon>
        <taxon>Pseudomonadati</taxon>
        <taxon>Bacteroidota</taxon>
        <taxon>Flavobacteriia</taxon>
        <taxon>Flavobacteriales</taxon>
        <taxon>Flavobacteriaceae</taxon>
        <taxon>Psychroflexus</taxon>
    </lineage>
</organism>
<keyword evidence="3" id="KW-1185">Reference proteome</keyword>
<feature type="transmembrane region" description="Helical" evidence="1">
    <location>
        <begin position="21"/>
        <end position="42"/>
    </location>
</feature>
<keyword evidence="1" id="KW-0812">Transmembrane</keyword>
<reference evidence="2" key="1">
    <citation type="submission" date="2006-03" db="EMBL/GenBank/DDBJ databases">
        <authorList>
            <person name="Bowman J."/>
            <person name="Ferriera S."/>
            <person name="Johnson J."/>
            <person name="Kravitz S."/>
            <person name="Halpern A."/>
            <person name="Remington K."/>
            <person name="Beeson K."/>
            <person name="Tran B."/>
            <person name="Rogers Y.-H."/>
            <person name="Friedman R."/>
            <person name="Venter J.C."/>
        </authorList>
    </citation>
    <scope>NUCLEOTIDE SEQUENCE [LARGE SCALE GENOMIC DNA]</scope>
    <source>
        <strain evidence="2">ATCC 700755</strain>
    </source>
</reference>
<evidence type="ECO:0000256" key="1">
    <source>
        <dbReference type="SAM" id="Phobius"/>
    </source>
</evidence>
<dbReference type="STRING" id="313595.P700755_000370"/>
<keyword evidence="1" id="KW-1133">Transmembrane helix</keyword>
<dbReference type="eggNOG" id="ENOG502Z7WT">
    <property type="taxonomic scope" value="Bacteria"/>
</dbReference>
<accession>K4IAD9</accession>
<sequence>MKKIFRTIRKDLIVENKFGKYLAYAIGEIILVIIGILIALAINEQSKNKNNLALRDVYIIQLNDEADRNIKQLTEYENEAIKMLKELDTLFQLLENKEYDNPKLSLKSFVLLASNKFYPIMITYENLKFSGDLKLFDDLNLRNSISETYETFHPIERFESLDHQGIAAFYENFLMPNVRFRFMGMSSENYGKEVYFENMVLSRLVTIKQNQDAYANSIKSLKKFKNTLTIIGNNN</sequence>
<proteinExistence type="predicted"/>
<dbReference type="AlphaFoldDB" id="K4IAD9"/>
<gene>
    <name evidence="2" type="ordered locus">P700755_000370</name>
</gene>
<evidence type="ECO:0000313" key="3">
    <source>
        <dbReference type="Proteomes" id="UP000008514"/>
    </source>
</evidence>